<reference evidence="2" key="2">
    <citation type="journal article" date="2021" name="PeerJ">
        <title>Extensive microbial diversity within the chicken gut microbiome revealed by metagenomics and culture.</title>
        <authorList>
            <person name="Gilroy R."/>
            <person name="Ravi A."/>
            <person name="Getino M."/>
            <person name="Pursley I."/>
            <person name="Horton D.L."/>
            <person name="Alikhan N.F."/>
            <person name="Baker D."/>
            <person name="Gharbi K."/>
            <person name="Hall N."/>
            <person name="Watson M."/>
            <person name="Adriaenssens E.M."/>
            <person name="Foster-Nyarko E."/>
            <person name="Jarju S."/>
            <person name="Secka A."/>
            <person name="Antonio M."/>
            <person name="Oren A."/>
            <person name="Chaudhuri R.R."/>
            <person name="La Ragione R."/>
            <person name="Hildebrand F."/>
            <person name="Pallen M.J."/>
        </authorList>
    </citation>
    <scope>NUCLEOTIDE SEQUENCE</scope>
    <source>
        <strain evidence="2">ChiGjej1B1-19959</strain>
    </source>
</reference>
<comment type="caution">
    <text evidence="2">The sequence shown here is derived from an EMBL/GenBank/DDBJ whole genome shotgun (WGS) entry which is preliminary data.</text>
</comment>
<name>A0A9D1LD74_9FIRM</name>
<feature type="transmembrane region" description="Helical" evidence="1">
    <location>
        <begin position="127"/>
        <end position="149"/>
    </location>
</feature>
<feature type="transmembrane region" description="Helical" evidence="1">
    <location>
        <begin position="21"/>
        <end position="42"/>
    </location>
</feature>
<feature type="transmembrane region" description="Helical" evidence="1">
    <location>
        <begin position="156"/>
        <end position="178"/>
    </location>
</feature>
<feature type="transmembrane region" description="Helical" evidence="1">
    <location>
        <begin position="62"/>
        <end position="83"/>
    </location>
</feature>
<proteinExistence type="predicted"/>
<evidence type="ECO:0000256" key="1">
    <source>
        <dbReference type="SAM" id="Phobius"/>
    </source>
</evidence>
<keyword evidence="1" id="KW-1133">Transmembrane helix</keyword>
<dbReference type="Proteomes" id="UP000824071">
    <property type="component" value="Unassembled WGS sequence"/>
</dbReference>
<keyword evidence="1" id="KW-0472">Membrane</keyword>
<feature type="transmembrane region" description="Helical" evidence="1">
    <location>
        <begin position="224"/>
        <end position="241"/>
    </location>
</feature>
<gene>
    <name evidence="2" type="ORF">IAC53_06835</name>
</gene>
<keyword evidence="1" id="KW-0812">Transmembrane</keyword>
<sequence length="309" mass="34411">MPVILRARLLTQRRLYENRGAMTAVWLLRTLFCAVNAVGAVVSVRMLMQLARAPEAFSSPVFIALCALFSLGTVFSVALYALAGVCAERWFFQNARFPQRVRTYFARFSLRETCVYIYSFWLRRVLAGLRLLAYLSPGLAGAAVLWLTLRAEGLPAPLFFCALAALALALLLGAYFGFADAQRYLLFAGRLLFDSACGVPEALRAGRAQARTLSFSCARERLRFLPWLLSCVLVLPLFYVAPYRRQSLGSLQYLVCEGAGTARRADKPVVFFCAAKRAAAPDFSVALSEKKAYDNRKMRADKTGFRPSF</sequence>
<protein>
    <submittedName>
        <fullName evidence="2">Uncharacterized protein</fullName>
    </submittedName>
</protein>
<organism evidence="2 3">
    <name type="scientific">Candidatus Fimenecus excrementigallinarum</name>
    <dbReference type="NCBI Taxonomy" id="2840816"/>
    <lineage>
        <taxon>Bacteria</taxon>
        <taxon>Bacillati</taxon>
        <taxon>Bacillota</taxon>
        <taxon>Clostridia</taxon>
        <taxon>Candidatus Fimenecus</taxon>
    </lineage>
</organism>
<evidence type="ECO:0000313" key="3">
    <source>
        <dbReference type="Proteomes" id="UP000824071"/>
    </source>
</evidence>
<dbReference type="AlphaFoldDB" id="A0A9D1LD74"/>
<reference evidence="2" key="1">
    <citation type="submission" date="2020-10" db="EMBL/GenBank/DDBJ databases">
        <authorList>
            <person name="Gilroy R."/>
        </authorList>
    </citation>
    <scope>NUCLEOTIDE SEQUENCE</scope>
    <source>
        <strain evidence="2">ChiGjej1B1-19959</strain>
    </source>
</reference>
<evidence type="ECO:0000313" key="2">
    <source>
        <dbReference type="EMBL" id="HIU36298.1"/>
    </source>
</evidence>
<accession>A0A9D1LD74</accession>
<dbReference type="EMBL" id="DVMW01000039">
    <property type="protein sequence ID" value="HIU36298.1"/>
    <property type="molecule type" value="Genomic_DNA"/>
</dbReference>